<evidence type="ECO:0000313" key="1">
    <source>
        <dbReference type="EMBL" id="KAK8556849.1"/>
    </source>
</evidence>
<keyword evidence="2" id="KW-1185">Reference proteome</keyword>
<protein>
    <recommendedName>
        <fullName evidence="3">Endonuclease/exonuclease/phosphatase domain-containing protein</fullName>
    </recommendedName>
</protein>
<proteinExistence type="predicted"/>
<sequence length="206" mass="24400">MVAFPEEKYGGAPFDHRDAKWYYEFLNQTFMMEISSKGGSFTWSNKRCDREAILEKLDRVVSSMEWNFLFLKAISFIDIAIASDHSPIILLTNGVVKKARKDFKFESRWLLEEECSRVIQEKWENRENGPSRGTFRVKLRRTRVKLNKWNKEKCGTNKLSAKDIQQKIMKLQDAPLNVEEAGKLKELKVELLKIWESEEMFWHQRS</sequence>
<evidence type="ECO:0000313" key="2">
    <source>
        <dbReference type="Proteomes" id="UP001472677"/>
    </source>
</evidence>
<gene>
    <name evidence="1" type="ORF">V6N12_003240</name>
</gene>
<dbReference type="Proteomes" id="UP001472677">
    <property type="component" value="Unassembled WGS sequence"/>
</dbReference>
<evidence type="ECO:0008006" key="3">
    <source>
        <dbReference type="Google" id="ProtNLM"/>
    </source>
</evidence>
<dbReference type="EMBL" id="JBBPBM010000017">
    <property type="protein sequence ID" value="KAK8556849.1"/>
    <property type="molecule type" value="Genomic_DNA"/>
</dbReference>
<name>A0ABR2EBC3_9ROSI</name>
<dbReference type="InterPro" id="IPR036691">
    <property type="entry name" value="Endo/exonu/phosph_ase_sf"/>
</dbReference>
<accession>A0ABR2EBC3</accession>
<dbReference type="PANTHER" id="PTHR33710:SF79">
    <property type="entry name" value="OS06G0205337 PROTEIN"/>
    <property type="match status" value="1"/>
</dbReference>
<dbReference type="PANTHER" id="PTHR33710">
    <property type="entry name" value="BNAC02G09200D PROTEIN"/>
    <property type="match status" value="1"/>
</dbReference>
<reference evidence="1 2" key="1">
    <citation type="journal article" date="2024" name="G3 (Bethesda)">
        <title>Genome assembly of Hibiscus sabdariffa L. provides insights into metabolisms of medicinal natural products.</title>
        <authorList>
            <person name="Kim T."/>
        </authorList>
    </citation>
    <scope>NUCLEOTIDE SEQUENCE [LARGE SCALE GENOMIC DNA]</scope>
    <source>
        <strain evidence="1">TK-2024</strain>
        <tissue evidence="1">Old leaves</tissue>
    </source>
</reference>
<dbReference type="SUPFAM" id="SSF56219">
    <property type="entry name" value="DNase I-like"/>
    <property type="match status" value="1"/>
</dbReference>
<organism evidence="1 2">
    <name type="scientific">Hibiscus sabdariffa</name>
    <name type="common">roselle</name>
    <dbReference type="NCBI Taxonomy" id="183260"/>
    <lineage>
        <taxon>Eukaryota</taxon>
        <taxon>Viridiplantae</taxon>
        <taxon>Streptophyta</taxon>
        <taxon>Embryophyta</taxon>
        <taxon>Tracheophyta</taxon>
        <taxon>Spermatophyta</taxon>
        <taxon>Magnoliopsida</taxon>
        <taxon>eudicotyledons</taxon>
        <taxon>Gunneridae</taxon>
        <taxon>Pentapetalae</taxon>
        <taxon>rosids</taxon>
        <taxon>malvids</taxon>
        <taxon>Malvales</taxon>
        <taxon>Malvaceae</taxon>
        <taxon>Malvoideae</taxon>
        <taxon>Hibiscus</taxon>
    </lineage>
</organism>
<comment type="caution">
    <text evidence="1">The sequence shown here is derived from an EMBL/GenBank/DDBJ whole genome shotgun (WGS) entry which is preliminary data.</text>
</comment>